<gene>
    <name evidence="1" type="ORF">ACFQU0_09940</name>
</gene>
<dbReference type="RefSeq" id="WP_382200293.1">
    <property type="nucleotide sequence ID" value="NZ_JBHTBZ010000020.1"/>
</dbReference>
<protein>
    <submittedName>
        <fullName evidence="1">Uncharacterized protein</fullName>
    </submittedName>
</protein>
<organism evidence="1 2">
    <name type="scientific">Hydrogenophaga defluvii</name>
    <dbReference type="NCBI Taxonomy" id="249410"/>
    <lineage>
        <taxon>Bacteria</taxon>
        <taxon>Pseudomonadati</taxon>
        <taxon>Pseudomonadota</taxon>
        <taxon>Betaproteobacteria</taxon>
        <taxon>Burkholderiales</taxon>
        <taxon>Comamonadaceae</taxon>
        <taxon>Hydrogenophaga</taxon>
    </lineage>
</organism>
<keyword evidence="2" id="KW-1185">Reference proteome</keyword>
<dbReference type="Proteomes" id="UP001596457">
    <property type="component" value="Unassembled WGS sequence"/>
</dbReference>
<proteinExistence type="predicted"/>
<reference evidence="2" key="1">
    <citation type="journal article" date="2019" name="Int. J. Syst. Evol. Microbiol.">
        <title>The Global Catalogue of Microorganisms (GCM) 10K type strain sequencing project: providing services to taxonomists for standard genome sequencing and annotation.</title>
        <authorList>
            <consortium name="The Broad Institute Genomics Platform"/>
            <consortium name="The Broad Institute Genome Sequencing Center for Infectious Disease"/>
            <person name="Wu L."/>
            <person name="Ma J."/>
        </authorList>
    </citation>
    <scope>NUCLEOTIDE SEQUENCE [LARGE SCALE GENOMIC DNA]</scope>
    <source>
        <strain evidence="2">CCUG 53903</strain>
    </source>
</reference>
<dbReference type="EMBL" id="JBHTBZ010000020">
    <property type="protein sequence ID" value="MFC7460748.1"/>
    <property type="molecule type" value="Genomic_DNA"/>
</dbReference>
<comment type="caution">
    <text evidence="1">The sequence shown here is derived from an EMBL/GenBank/DDBJ whole genome shotgun (WGS) entry which is preliminary data.</text>
</comment>
<evidence type="ECO:0000313" key="2">
    <source>
        <dbReference type="Proteomes" id="UP001596457"/>
    </source>
</evidence>
<sequence>MAITEYKTGSATIGTTEYSVVTPGTTLANDTTDGVFQAFLDPMNMAAGDQFRVRVYEKVTSGGSKRVVYESTLAGPQAEALAFPSLILLHGWDVTITKLAGTDRSFSWSIRQVA</sequence>
<evidence type="ECO:0000313" key="1">
    <source>
        <dbReference type="EMBL" id="MFC7460748.1"/>
    </source>
</evidence>
<accession>A0ABW2SBB3</accession>
<name>A0ABW2SBB3_9BURK</name>